<dbReference type="GO" id="GO:0006352">
    <property type="term" value="P:DNA-templated transcription initiation"/>
    <property type="evidence" value="ECO:0007669"/>
    <property type="project" value="InterPro"/>
</dbReference>
<feature type="compositionally biased region" description="Basic and acidic residues" evidence="1">
    <location>
        <begin position="130"/>
        <end position="146"/>
    </location>
</feature>
<dbReference type="NCBIfam" id="TIGR02937">
    <property type="entry name" value="sigma70-ECF"/>
    <property type="match status" value="1"/>
</dbReference>
<proteinExistence type="predicted"/>
<dbReference type="InterPro" id="IPR013325">
    <property type="entry name" value="RNA_pol_sigma_r2"/>
</dbReference>
<evidence type="ECO:0000259" key="2">
    <source>
        <dbReference type="Pfam" id="PF04542"/>
    </source>
</evidence>
<dbReference type="InterPro" id="IPR007627">
    <property type="entry name" value="RNA_pol_sigma70_r2"/>
</dbReference>
<reference evidence="3" key="1">
    <citation type="journal article" date="2020" name="mSystems">
        <title>Genome- and Community-Level Interaction Insights into Carbon Utilization and Element Cycling Functions of Hydrothermarchaeota in Hydrothermal Sediment.</title>
        <authorList>
            <person name="Zhou Z."/>
            <person name="Liu Y."/>
            <person name="Xu W."/>
            <person name="Pan J."/>
            <person name="Luo Z.H."/>
            <person name="Li M."/>
        </authorList>
    </citation>
    <scope>NUCLEOTIDE SEQUENCE [LARGE SCALE GENOMIC DNA]</scope>
    <source>
        <strain evidence="3">SpSt-508</strain>
    </source>
</reference>
<dbReference type="SUPFAM" id="SSF88946">
    <property type="entry name" value="Sigma2 domain of RNA polymerase sigma factors"/>
    <property type="match status" value="1"/>
</dbReference>
<protein>
    <submittedName>
        <fullName evidence="3">Sigma-70 family RNA polymerase sigma factor</fullName>
    </submittedName>
</protein>
<name>A0A7C4QM21_9PLAN</name>
<dbReference type="GO" id="GO:0003700">
    <property type="term" value="F:DNA-binding transcription factor activity"/>
    <property type="evidence" value="ECO:0007669"/>
    <property type="project" value="InterPro"/>
</dbReference>
<feature type="region of interest" description="Disordered" evidence="1">
    <location>
        <begin position="121"/>
        <end position="147"/>
    </location>
</feature>
<gene>
    <name evidence="3" type="ORF">ENS64_04595</name>
</gene>
<evidence type="ECO:0000313" key="3">
    <source>
        <dbReference type="EMBL" id="HGT38527.1"/>
    </source>
</evidence>
<dbReference type="InterPro" id="IPR014284">
    <property type="entry name" value="RNA_pol_sigma-70_dom"/>
</dbReference>
<dbReference type="AlphaFoldDB" id="A0A7C4QM21"/>
<feature type="domain" description="RNA polymerase sigma-70 region 2" evidence="2">
    <location>
        <begin position="55"/>
        <end position="114"/>
    </location>
</feature>
<dbReference type="EMBL" id="DSVQ01000009">
    <property type="protein sequence ID" value="HGT38527.1"/>
    <property type="molecule type" value="Genomic_DNA"/>
</dbReference>
<comment type="caution">
    <text evidence="3">The sequence shown here is derived from an EMBL/GenBank/DDBJ whole genome shotgun (WGS) entry which is preliminary data.</text>
</comment>
<evidence type="ECO:0000256" key="1">
    <source>
        <dbReference type="SAM" id="MobiDB-lite"/>
    </source>
</evidence>
<dbReference type="Pfam" id="PF04542">
    <property type="entry name" value="Sigma70_r2"/>
    <property type="match status" value="1"/>
</dbReference>
<accession>A0A7C4QM21</accession>
<sequence>MALLASPPLRVGLHLFASRRGPRLFSSAAGRRFPVSHDDKIVLDRFAQGIIRRKVRLLVSRAGFTKQDRQDLEQELVLRLLQSLELFDPEQAHPNVFITTVIERAVAMILRERRAKKRDGGVVCSLDQGQTKEGKSPEPIDPRPSDQDAFDLASDLVEVLARLPDDLRALAERLKSQSLSQAARDLGVPRTTLQRQVQRLRQCFEDAGLRIYL</sequence>
<organism evidence="3">
    <name type="scientific">Schlesneria paludicola</name>
    <dbReference type="NCBI Taxonomy" id="360056"/>
    <lineage>
        <taxon>Bacteria</taxon>
        <taxon>Pseudomonadati</taxon>
        <taxon>Planctomycetota</taxon>
        <taxon>Planctomycetia</taxon>
        <taxon>Planctomycetales</taxon>
        <taxon>Planctomycetaceae</taxon>
        <taxon>Schlesneria</taxon>
    </lineage>
</organism>